<feature type="chain" id="PRO_5025647080" evidence="1">
    <location>
        <begin position="20"/>
        <end position="97"/>
    </location>
</feature>
<evidence type="ECO:0000313" key="3">
    <source>
        <dbReference type="Proteomes" id="UP000799770"/>
    </source>
</evidence>
<name>A0A6A5YWQ0_9PLEO</name>
<sequence>MRLSIQLIVFSFAIMGTNAADECPWSEYACFDVINSSLCLSTQASSNTTTAASMAKCVEYDNAMSDLPGATKLCRCTGCHSAPVNAAIQKLFPPPCA</sequence>
<dbReference type="OrthoDB" id="3793974at2759"/>
<accession>A0A6A5YWQ0</accession>
<gene>
    <name evidence="2" type="ORF">BDV96DRAFT_583331</name>
</gene>
<keyword evidence="3" id="KW-1185">Reference proteome</keyword>
<evidence type="ECO:0000256" key="1">
    <source>
        <dbReference type="SAM" id="SignalP"/>
    </source>
</evidence>
<dbReference type="AlphaFoldDB" id="A0A6A5YWQ0"/>
<keyword evidence="1" id="KW-0732">Signal</keyword>
<dbReference type="Proteomes" id="UP000799770">
    <property type="component" value="Unassembled WGS sequence"/>
</dbReference>
<dbReference type="EMBL" id="ML977337">
    <property type="protein sequence ID" value="KAF2110538.1"/>
    <property type="molecule type" value="Genomic_DNA"/>
</dbReference>
<feature type="signal peptide" evidence="1">
    <location>
        <begin position="1"/>
        <end position="19"/>
    </location>
</feature>
<proteinExistence type="predicted"/>
<protein>
    <submittedName>
        <fullName evidence="2">Uncharacterized protein</fullName>
    </submittedName>
</protein>
<organism evidence="2 3">
    <name type="scientific">Lophiotrema nucula</name>
    <dbReference type="NCBI Taxonomy" id="690887"/>
    <lineage>
        <taxon>Eukaryota</taxon>
        <taxon>Fungi</taxon>
        <taxon>Dikarya</taxon>
        <taxon>Ascomycota</taxon>
        <taxon>Pezizomycotina</taxon>
        <taxon>Dothideomycetes</taxon>
        <taxon>Pleosporomycetidae</taxon>
        <taxon>Pleosporales</taxon>
        <taxon>Lophiotremataceae</taxon>
        <taxon>Lophiotrema</taxon>
    </lineage>
</organism>
<reference evidence="2" key="1">
    <citation type="journal article" date="2020" name="Stud. Mycol.">
        <title>101 Dothideomycetes genomes: a test case for predicting lifestyles and emergence of pathogens.</title>
        <authorList>
            <person name="Haridas S."/>
            <person name="Albert R."/>
            <person name="Binder M."/>
            <person name="Bloem J."/>
            <person name="Labutti K."/>
            <person name="Salamov A."/>
            <person name="Andreopoulos B."/>
            <person name="Baker S."/>
            <person name="Barry K."/>
            <person name="Bills G."/>
            <person name="Bluhm B."/>
            <person name="Cannon C."/>
            <person name="Castanera R."/>
            <person name="Culley D."/>
            <person name="Daum C."/>
            <person name="Ezra D."/>
            <person name="Gonzalez J."/>
            <person name="Henrissat B."/>
            <person name="Kuo A."/>
            <person name="Liang C."/>
            <person name="Lipzen A."/>
            <person name="Lutzoni F."/>
            <person name="Magnuson J."/>
            <person name="Mondo S."/>
            <person name="Nolan M."/>
            <person name="Ohm R."/>
            <person name="Pangilinan J."/>
            <person name="Park H.-J."/>
            <person name="Ramirez L."/>
            <person name="Alfaro M."/>
            <person name="Sun H."/>
            <person name="Tritt A."/>
            <person name="Yoshinaga Y."/>
            <person name="Zwiers L.-H."/>
            <person name="Turgeon B."/>
            <person name="Goodwin S."/>
            <person name="Spatafora J."/>
            <person name="Crous P."/>
            <person name="Grigoriev I."/>
        </authorList>
    </citation>
    <scope>NUCLEOTIDE SEQUENCE</scope>
    <source>
        <strain evidence="2">CBS 627.86</strain>
    </source>
</reference>
<evidence type="ECO:0000313" key="2">
    <source>
        <dbReference type="EMBL" id="KAF2110538.1"/>
    </source>
</evidence>